<keyword evidence="2" id="KW-1185">Reference proteome</keyword>
<dbReference type="Proteomes" id="UP000887013">
    <property type="component" value="Unassembled WGS sequence"/>
</dbReference>
<evidence type="ECO:0000313" key="2">
    <source>
        <dbReference type="Proteomes" id="UP000887013"/>
    </source>
</evidence>
<protein>
    <submittedName>
        <fullName evidence="1">Uncharacterized protein</fullName>
    </submittedName>
</protein>
<reference evidence="1" key="1">
    <citation type="submission" date="2020-08" db="EMBL/GenBank/DDBJ databases">
        <title>Multicomponent nature underlies the extraordinary mechanical properties of spider dragline silk.</title>
        <authorList>
            <person name="Kono N."/>
            <person name="Nakamura H."/>
            <person name="Mori M."/>
            <person name="Yoshida Y."/>
            <person name="Ohtoshi R."/>
            <person name="Malay A.D."/>
            <person name="Moran D.A.P."/>
            <person name="Tomita M."/>
            <person name="Numata K."/>
            <person name="Arakawa K."/>
        </authorList>
    </citation>
    <scope>NUCLEOTIDE SEQUENCE</scope>
</reference>
<sequence>MAADTLRMSLFHETPTQITTSLPSSSWVLTMLHLSHSISSNVPGKNWRCRVEIHQYSESQSTDFFYSSGSKHASKATMLTDI</sequence>
<accession>A0A8X6TYU1</accession>
<proteinExistence type="predicted"/>
<evidence type="ECO:0000313" key="1">
    <source>
        <dbReference type="EMBL" id="GFT64414.1"/>
    </source>
</evidence>
<dbReference type="EMBL" id="BMAW01019619">
    <property type="protein sequence ID" value="GFT64414.1"/>
    <property type="molecule type" value="Genomic_DNA"/>
</dbReference>
<comment type="caution">
    <text evidence="1">The sequence shown here is derived from an EMBL/GenBank/DDBJ whole genome shotgun (WGS) entry which is preliminary data.</text>
</comment>
<gene>
    <name evidence="1" type="ORF">NPIL_162711</name>
</gene>
<name>A0A8X6TYU1_NEPPI</name>
<organism evidence="1 2">
    <name type="scientific">Nephila pilipes</name>
    <name type="common">Giant wood spider</name>
    <name type="synonym">Nephila maculata</name>
    <dbReference type="NCBI Taxonomy" id="299642"/>
    <lineage>
        <taxon>Eukaryota</taxon>
        <taxon>Metazoa</taxon>
        <taxon>Ecdysozoa</taxon>
        <taxon>Arthropoda</taxon>
        <taxon>Chelicerata</taxon>
        <taxon>Arachnida</taxon>
        <taxon>Araneae</taxon>
        <taxon>Araneomorphae</taxon>
        <taxon>Entelegynae</taxon>
        <taxon>Araneoidea</taxon>
        <taxon>Nephilidae</taxon>
        <taxon>Nephila</taxon>
    </lineage>
</organism>
<dbReference type="AlphaFoldDB" id="A0A8X6TYU1"/>